<keyword evidence="3" id="KW-1185">Reference proteome</keyword>
<name>A0ABQ3A5C8_9GAMM</name>
<accession>A0ABQ3A5C8</accession>
<comment type="caution">
    <text evidence="2">The sequence shown here is derived from an EMBL/GenBank/DDBJ whole genome shotgun (WGS) entry which is preliminary data.</text>
</comment>
<evidence type="ECO:0008006" key="4">
    <source>
        <dbReference type="Google" id="ProtNLM"/>
    </source>
</evidence>
<sequence>MSVRNVLLFVFALFSAAMLGLAAGAVWMVATLYLRHPLPWLALPIGALLAWAIRSFVRPAGVGAALLAAWGTLLAAIYVNMLIVGILIAGNMGMGLIDAMRTAGAGMLWQLARMALSPPDIGYTALATLLAAWLAWRAPRKRARAIAADK</sequence>
<feature type="transmembrane region" description="Helical" evidence="1">
    <location>
        <begin position="64"/>
        <end position="90"/>
    </location>
</feature>
<evidence type="ECO:0000313" key="2">
    <source>
        <dbReference type="EMBL" id="GGY33276.1"/>
    </source>
</evidence>
<dbReference type="EMBL" id="BMXT01000004">
    <property type="protein sequence ID" value="GGY33276.1"/>
    <property type="molecule type" value="Genomic_DNA"/>
</dbReference>
<proteinExistence type="predicted"/>
<dbReference type="Proteomes" id="UP000621898">
    <property type="component" value="Unassembled WGS sequence"/>
</dbReference>
<protein>
    <recommendedName>
        <fullName evidence="4">Vitamin B12 transport system permease protein</fullName>
    </recommendedName>
</protein>
<organism evidence="2 3">
    <name type="scientific">Rhodanobacter panaciterrae</name>
    <dbReference type="NCBI Taxonomy" id="490572"/>
    <lineage>
        <taxon>Bacteria</taxon>
        <taxon>Pseudomonadati</taxon>
        <taxon>Pseudomonadota</taxon>
        <taxon>Gammaproteobacteria</taxon>
        <taxon>Lysobacterales</taxon>
        <taxon>Rhodanobacteraceae</taxon>
        <taxon>Rhodanobacter</taxon>
    </lineage>
</organism>
<keyword evidence="1" id="KW-1133">Transmembrane helix</keyword>
<reference evidence="3" key="1">
    <citation type="journal article" date="2019" name="Int. J. Syst. Evol. Microbiol.">
        <title>The Global Catalogue of Microorganisms (GCM) 10K type strain sequencing project: providing services to taxonomists for standard genome sequencing and annotation.</title>
        <authorList>
            <consortium name="The Broad Institute Genomics Platform"/>
            <consortium name="The Broad Institute Genome Sequencing Center for Infectious Disease"/>
            <person name="Wu L."/>
            <person name="Ma J."/>
        </authorList>
    </citation>
    <scope>NUCLEOTIDE SEQUENCE [LARGE SCALE GENOMIC DNA]</scope>
    <source>
        <strain evidence="3">KCTC 22232</strain>
    </source>
</reference>
<gene>
    <name evidence="2" type="ORF">GCM10008098_28210</name>
</gene>
<dbReference type="RefSeq" id="WP_189442137.1">
    <property type="nucleotide sequence ID" value="NZ_BMXT01000004.1"/>
</dbReference>
<keyword evidence="1" id="KW-0472">Membrane</keyword>
<evidence type="ECO:0000256" key="1">
    <source>
        <dbReference type="SAM" id="Phobius"/>
    </source>
</evidence>
<feature type="transmembrane region" description="Helical" evidence="1">
    <location>
        <begin position="121"/>
        <end position="136"/>
    </location>
</feature>
<evidence type="ECO:0000313" key="3">
    <source>
        <dbReference type="Proteomes" id="UP000621898"/>
    </source>
</evidence>
<feature type="transmembrane region" description="Helical" evidence="1">
    <location>
        <begin position="38"/>
        <end position="57"/>
    </location>
</feature>
<keyword evidence="1" id="KW-0812">Transmembrane</keyword>